<keyword evidence="5" id="KW-1185">Reference proteome</keyword>
<reference evidence="4 5" key="1">
    <citation type="submission" date="2021-06" db="EMBL/GenBank/DDBJ databases">
        <authorList>
            <person name="Sun Q."/>
            <person name="Li D."/>
        </authorList>
    </citation>
    <scope>NUCLEOTIDE SEQUENCE [LARGE SCALE GENOMIC DNA]</scope>
    <source>
        <strain evidence="4 5">MSJ-5</strain>
    </source>
</reference>
<dbReference type="NCBIfam" id="TIGR02675">
    <property type="entry name" value="tape_meas_nterm"/>
    <property type="match status" value="1"/>
</dbReference>
<proteinExistence type="predicted"/>
<dbReference type="Pfam" id="PF20155">
    <property type="entry name" value="TMP_3"/>
    <property type="match status" value="1"/>
</dbReference>
<name>A0ABS6G2P7_9FIRM</name>
<feature type="coiled-coil region" evidence="1">
    <location>
        <begin position="477"/>
        <end position="504"/>
    </location>
</feature>
<feature type="transmembrane region" description="Helical" evidence="2">
    <location>
        <begin position="333"/>
        <end position="356"/>
    </location>
</feature>
<feature type="transmembrane region" description="Helical" evidence="2">
    <location>
        <begin position="362"/>
        <end position="384"/>
    </location>
</feature>
<feature type="transmembrane region" description="Helical" evidence="2">
    <location>
        <begin position="307"/>
        <end position="326"/>
    </location>
</feature>
<keyword evidence="2" id="KW-0472">Membrane</keyword>
<dbReference type="InterPro" id="IPR013491">
    <property type="entry name" value="Tape_meas_N"/>
</dbReference>
<dbReference type="RefSeq" id="WP_216416877.1">
    <property type="nucleotide sequence ID" value="NZ_JAHLQK010000003.1"/>
</dbReference>
<keyword evidence="2" id="KW-0812">Transmembrane</keyword>
<evidence type="ECO:0000313" key="4">
    <source>
        <dbReference type="EMBL" id="MBU5676750.1"/>
    </source>
</evidence>
<gene>
    <name evidence="4" type="ORF">KQI88_09995</name>
</gene>
<dbReference type="EMBL" id="JAHLQK010000003">
    <property type="protein sequence ID" value="MBU5676750.1"/>
    <property type="molecule type" value="Genomic_DNA"/>
</dbReference>
<evidence type="ECO:0000259" key="3">
    <source>
        <dbReference type="Pfam" id="PF20155"/>
    </source>
</evidence>
<comment type="caution">
    <text evidence="4">The sequence shown here is derived from an EMBL/GenBank/DDBJ whole genome shotgun (WGS) entry which is preliminary data.</text>
</comment>
<evidence type="ECO:0000256" key="2">
    <source>
        <dbReference type="SAM" id="Phobius"/>
    </source>
</evidence>
<evidence type="ECO:0000313" key="5">
    <source>
        <dbReference type="Proteomes" id="UP000779508"/>
    </source>
</evidence>
<keyword evidence="2" id="KW-1133">Transmembrane helix</keyword>
<protein>
    <submittedName>
        <fullName evidence="4">Tape measure protein</fullName>
    </submittedName>
</protein>
<accession>A0ABS6G2P7</accession>
<dbReference type="Proteomes" id="UP000779508">
    <property type="component" value="Unassembled WGS sequence"/>
</dbReference>
<organism evidence="4 5">
    <name type="scientific">Alkaliphilus flagellatus</name>
    <dbReference type="NCBI Taxonomy" id="2841507"/>
    <lineage>
        <taxon>Bacteria</taxon>
        <taxon>Bacillati</taxon>
        <taxon>Bacillota</taxon>
        <taxon>Clostridia</taxon>
        <taxon>Peptostreptococcales</taxon>
        <taxon>Natronincolaceae</taxon>
        <taxon>Alkaliphilus</taxon>
    </lineage>
</organism>
<evidence type="ECO:0000256" key="1">
    <source>
        <dbReference type="SAM" id="Coils"/>
    </source>
</evidence>
<sequence>MATVDNSISLHNETNNNYLRLSNSINNNYLRLSNSINNTSTRLYNTVNNNISNNISNFYVMEQYIIDASAAQQDLNEDIEEGQNAADGLLNIFKGMAGTIGLDFSVENILALSDQMATTKASLASMVGEFNTVEELQKKIFQSAERSRGSYLAMADVVAKMGTMAKDAFGGNDEIIAFTEQLNKHFVISGTSAQDIDSIMSQLTQSMAQGVLSDEELSSIFIEVPTIIQAIAGYIGIGTEEVINLAQEGQITADIFKNAMFGAANETNAALESMPMTWAQIFTSVINKVIMLSQPLLGFISFLAQNWATVEPIVVGVATAIGLLAAKVLYAKAAALAIAAMANPLVPVAVVIGVIIMEIYKWVQSVGGLQIAWLITMNAIMTAWDGVKIGFFKGIYFVMNLFDKLGLKFKEVDVAMQNSMGDMRVGVLSALQKMVNGSIEIINSFIDKVNQLPIVSIEAVQKVNFATTAELENDVAKKAREADLENYRAEVEASIAERDAAIKQMQQDAGVEEAKRQLKINAAQMEQTTDFNPEPPFKQDNVVENIANIADNTNALKDTMEIAEEDLTYMRDLAEREVIDRTVLRDVKLEVSNSFGDVRETADVDGIITRIEERLSEAIESEAEGDYNV</sequence>
<keyword evidence="1" id="KW-0175">Coiled coil</keyword>
<feature type="domain" description="Tape measure protein N-terminal" evidence="3">
    <location>
        <begin position="108"/>
        <end position="292"/>
    </location>
</feature>